<dbReference type="STRING" id="120956.SAMN05421791_10117"/>
<gene>
    <name evidence="1" type="ORF">SAMN05421791_10117</name>
</gene>
<dbReference type="InterPro" id="IPR029045">
    <property type="entry name" value="ClpP/crotonase-like_dom_sf"/>
</dbReference>
<proteinExistence type="predicted"/>
<organism evidence="1 2">
    <name type="scientific">Facklamia miroungae</name>
    <dbReference type="NCBI Taxonomy" id="120956"/>
    <lineage>
        <taxon>Bacteria</taxon>
        <taxon>Bacillati</taxon>
        <taxon>Bacillota</taxon>
        <taxon>Bacilli</taxon>
        <taxon>Lactobacillales</taxon>
        <taxon>Aerococcaceae</taxon>
        <taxon>Facklamia</taxon>
    </lineage>
</organism>
<keyword evidence="2" id="KW-1185">Reference proteome</keyword>
<dbReference type="EMBL" id="FNCK01000001">
    <property type="protein sequence ID" value="SDF77961.1"/>
    <property type="molecule type" value="Genomic_DNA"/>
</dbReference>
<protein>
    <submittedName>
        <fullName evidence="1">Peptidase family S41</fullName>
    </submittedName>
</protein>
<reference evidence="1 2" key="1">
    <citation type="submission" date="2016-10" db="EMBL/GenBank/DDBJ databases">
        <authorList>
            <person name="de Groot N.N."/>
        </authorList>
    </citation>
    <scope>NUCLEOTIDE SEQUENCE [LARGE SCALE GENOMIC DNA]</scope>
    <source>
        <strain evidence="1 2">ATCC BAA-466</strain>
    </source>
</reference>
<accession>A0A1G7NVF6</accession>
<dbReference type="Gene3D" id="3.90.226.10">
    <property type="entry name" value="2-enoyl-CoA Hydratase, Chain A, domain 1"/>
    <property type="match status" value="1"/>
</dbReference>
<dbReference type="SUPFAM" id="SSF52096">
    <property type="entry name" value="ClpP/crotonase"/>
    <property type="match status" value="1"/>
</dbReference>
<name>A0A1G7NVF6_9LACT</name>
<dbReference type="AlphaFoldDB" id="A0A1G7NVF6"/>
<evidence type="ECO:0000313" key="2">
    <source>
        <dbReference type="Proteomes" id="UP000199708"/>
    </source>
</evidence>
<dbReference type="Proteomes" id="UP000199708">
    <property type="component" value="Unassembled WGS sequence"/>
</dbReference>
<evidence type="ECO:0000313" key="1">
    <source>
        <dbReference type="EMBL" id="SDF77961.1"/>
    </source>
</evidence>
<sequence>METDQWLAVKKGPQEIYILTDYDCGSAGDSFVNIARKSDKVTIIGRPTRCIIDVFNVVSVDYEDYTFWYGISRVNKEYFTYGEGYAPDIHIPWTRNHLFEDVDMMYIEDNLIKSTIR</sequence>
<dbReference type="RefSeq" id="WP_180363649.1">
    <property type="nucleotide sequence ID" value="NZ_FNCK01000001.1"/>
</dbReference>